<proteinExistence type="predicted"/>
<gene>
    <name evidence="1" type="ORF">pdam_00002377</name>
</gene>
<organism evidence="1 2">
    <name type="scientific">Pocillopora damicornis</name>
    <name type="common">Cauliflower coral</name>
    <name type="synonym">Millepora damicornis</name>
    <dbReference type="NCBI Taxonomy" id="46731"/>
    <lineage>
        <taxon>Eukaryota</taxon>
        <taxon>Metazoa</taxon>
        <taxon>Cnidaria</taxon>
        <taxon>Anthozoa</taxon>
        <taxon>Hexacorallia</taxon>
        <taxon>Scleractinia</taxon>
        <taxon>Astrocoeniina</taxon>
        <taxon>Pocilloporidae</taxon>
        <taxon>Pocillopora</taxon>
    </lineage>
</organism>
<keyword evidence="2" id="KW-1185">Reference proteome</keyword>
<dbReference type="PANTHER" id="PTHR47331:SF5">
    <property type="entry name" value="RIBONUCLEASE H"/>
    <property type="match status" value="1"/>
</dbReference>
<comment type="caution">
    <text evidence="1">The sequence shown here is derived from an EMBL/GenBank/DDBJ whole genome shotgun (WGS) entry which is preliminary data.</text>
</comment>
<reference evidence="1 2" key="1">
    <citation type="journal article" date="2018" name="Sci. Rep.">
        <title>Comparative analysis of the Pocillopora damicornis genome highlights role of immune system in coral evolution.</title>
        <authorList>
            <person name="Cunning R."/>
            <person name="Bay R.A."/>
            <person name="Gillette P."/>
            <person name="Baker A.C."/>
            <person name="Traylor-Knowles N."/>
        </authorList>
    </citation>
    <scope>NUCLEOTIDE SEQUENCE [LARGE SCALE GENOMIC DNA]</scope>
    <source>
        <strain evidence="1">RSMAS</strain>
        <tissue evidence="1">Whole animal</tissue>
    </source>
</reference>
<sequence>MRTSGLLWRVGEPSLANNYEMAKRLQSLEKKFESCPEVRERDAKSIQDNIEKGYVKKLSEEEGQCDSKVTWYLPHRFVINLKKPDRLRRAWPEI</sequence>
<dbReference type="Proteomes" id="UP000275408">
    <property type="component" value="Unassembled WGS sequence"/>
</dbReference>
<name>A0A3M6USI1_POCDA</name>
<accession>A0A3M6USI1</accession>
<evidence type="ECO:0000313" key="1">
    <source>
        <dbReference type="EMBL" id="RMX56653.1"/>
    </source>
</evidence>
<evidence type="ECO:0000313" key="2">
    <source>
        <dbReference type="Proteomes" id="UP000275408"/>
    </source>
</evidence>
<dbReference type="AlphaFoldDB" id="A0A3M6USI1"/>
<dbReference type="PANTHER" id="PTHR47331">
    <property type="entry name" value="PHD-TYPE DOMAIN-CONTAINING PROTEIN"/>
    <property type="match status" value="1"/>
</dbReference>
<dbReference type="EMBL" id="RCHS01000826">
    <property type="protein sequence ID" value="RMX56653.1"/>
    <property type="molecule type" value="Genomic_DNA"/>
</dbReference>
<protein>
    <submittedName>
        <fullName evidence="1">Uncharacterized protein</fullName>
    </submittedName>
</protein>